<evidence type="ECO:0000313" key="1">
    <source>
        <dbReference type="EMBL" id="TFK61155.1"/>
    </source>
</evidence>
<protein>
    <submittedName>
        <fullName evidence="1">Uncharacterized protein</fullName>
    </submittedName>
</protein>
<dbReference type="Proteomes" id="UP000308600">
    <property type="component" value="Unassembled WGS sequence"/>
</dbReference>
<evidence type="ECO:0000313" key="2">
    <source>
        <dbReference type="Proteomes" id="UP000308600"/>
    </source>
</evidence>
<proteinExistence type="predicted"/>
<keyword evidence="2" id="KW-1185">Reference proteome</keyword>
<dbReference type="EMBL" id="ML208689">
    <property type="protein sequence ID" value="TFK61155.1"/>
    <property type="molecule type" value="Genomic_DNA"/>
</dbReference>
<name>A0ACD3A650_9AGAR</name>
<gene>
    <name evidence="1" type="ORF">BDN72DRAFT_965330</name>
</gene>
<accession>A0ACD3A650</accession>
<organism evidence="1 2">
    <name type="scientific">Pluteus cervinus</name>
    <dbReference type="NCBI Taxonomy" id="181527"/>
    <lineage>
        <taxon>Eukaryota</taxon>
        <taxon>Fungi</taxon>
        <taxon>Dikarya</taxon>
        <taxon>Basidiomycota</taxon>
        <taxon>Agaricomycotina</taxon>
        <taxon>Agaricomycetes</taxon>
        <taxon>Agaricomycetidae</taxon>
        <taxon>Agaricales</taxon>
        <taxon>Pluteineae</taxon>
        <taxon>Pluteaceae</taxon>
        <taxon>Pluteus</taxon>
    </lineage>
</organism>
<sequence>MPVLWSRIRVNLNNKGSISIAKTCLSRSHTLSLTLQTERKANTPEAEDFLTFLNDLPILVRYLSADLYEDTLPQGILPFVERHAAYAEELASINTHTLDDLYAPQVQRLFLNGPPRSWTSLGPTGAHVGFPQLLQLTVLHIRWSIPIGFVEVIFGRCPQLQRLHIELDLEDNSFPSHATPNPNSAEQQHDHLEYLSILNRGRGMVPSTFLHQWTFPKLWMLSYEVSVWPLTRNWLISHPLLSRVTNPIINFQNAQHDHGFFLLVLKSAPLVESLVLGGTMGDTVSILTSIPMKSSTHNVQHSSSMSNSTTLLNLRRAQIVFDLHSSWVLRAYGDQLRSLRESWSPDADDPADCNHHLSLLSIEVSSRYSGPQPEEDYLALLSHIQGENQEIKLEHRRDIPSMDIQLLWCASEDPEAHLFGRFWPLPFNRSIPEFRILSGKGEWSTRTGPAYYV</sequence>
<reference evidence="1 2" key="1">
    <citation type="journal article" date="2019" name="Nat. Ecol. Evol.">
        <title>Megaphylogeny resolves global patterns of mushroom evolution.</title>
        <authorList>
            <person name="Varga T."/>
            <person name="Krizsan K."/>
            <person name="Foldi C."/>
            <person name="Dima B."/>
            <person name="Sanchez-Garcia M."/>
            <person name="Sanchez-Ramirez S."/>
            <person name="Szollosi G.J."/>
            <person name="Szarkandi J.G."/>
            <person name="Papp V."/>
            <person name="Albert L."/>
            <person name="Andreopoulos W."/>
            <person name="Angelini C."/>
            <person name="Antonin V."/>
            <person name="Barry K.W."/>
            <person name="Bougher N.L."/>
            <person name="Buchanan P."/>
            <person name="Buyck B."/>
            <person name="Bense V."/>
            <person name="Catcheside P."/>
            <person name="Chovatia M."/>
            <person name="Cooper J."/>
            <person name="Damon W."/>
            <person name="Desjardin D."/>
            <person name="Finy P."/>
            <person name="Geml J."/>
            <person name="Haridas S."/>
            <person name="Hughes K."/>
            <person name="Justo A."/>
            <person name="Karasinski D."/>
            <person name="Kautmanova I."/>
            <person name="Kiss B."/>
            <person name="Kocsube S."/>
            <person name="Kotiranta H."/>
            <person name="LaButti K.M."/>
            <person name="Lechner B.E."/>
            <person name="Liimatainen K."/>
            <person name="Lipzen A."/>
            <person name="Lukacs Z."/>
            <person name="Mihaltcheva S."/>
            <person name="Morgado L.N."/>
            <person name="Niskanen T."/>
            <person name="Noordeloos M.E."/>
            <person name="Ohm R.A."/>
            <person name="Ortiz-Santana B."/>
            <person name="Ovrebo C."/>
            <person name="Racz N."/>
            <person name="Riley R."/>
            <person name="Savchenko A."/>
            <person name="Shiryaev A."/>
            <person name="Soop K."/>
            <person name="Spirin V."/>
            <person name="Szebenyi C."/>
            <person name="Tomsovsky M."/>
            <person name="Tulloss R.E."/>
            <person name="Uehling J."/>
            <person name="Grigoriev I.V."/>
            <person name="Vagvolgyi C."/>
            <person name="Papp T."/>
            <person name="Martin F.M."/>
            <person name="Miettinen O."/>
            <person name="Hibbett D.S."/>
            <person name="Nagy L.G."/>
        </authorList>
    </citation>
    <scope>NUCLEOTIDE SEQUENCE [LARGE SCALE GENOMIC DNA]</scope>
    <source>
        <strain evidence="1 2">NL-1719</strain>
    </source>
</reference>